<evidence type="ECO:0000256" key="2">
    <source>
        <dbReference type="SAM" id="MobiDB-lite"/>
    </source>
</evidence>
<evidence type="ECO:0000256" key="1">
    <source>
        <dbReference type="ARBA" id="ARBA00004196"/>
    </source>
</evidence>
<dbReference type="EMBL" id="JAODUP010000793">
    <property type="protein sequence ID" value="KAK2144033.1"/>
    <property type="molecule type" value="Genomic_DNA"/>
</dbReference>
<dbReference type="Proteomes" id="UP001208570">
    <property type="component" value="Unassembled WGS sequence"/>
</dbReference>
<feature type="region of interest" description="Disordered" evidence="2">
    <location>
        <begin position="1403"/>
        <end position="1433"/>
    </location>
</feature>
<accession>A0AAD9J0H4</accession>
<dbReference type="Gene3D" id="2.160.20.110">
    <property type="match status" value="3"/>
</dbReference>
<reference evidence="3" key="1">
    <citation type="journal article" date="2023" name="Mol. Biol. Evol.">
        <title>Third-Generation Sequencing Reveals the Adaptive Role of the Epigenome in Three Deep-Sea Polychaetes.</title>
        <authorList>
            <person name="Perez M."/>
            <person name="Aroh O."/>
            <person name="Sun Y."/>
            <person name="Lan Y."/>
            <person name="Juniper S.K."/>
            <person name="Young C.R."/>
            <person name="Angers B."/>
            <person name="Qian P.Y."/>
        </authorList>
    </citation>
    <scope>NUCLEOTIDE SEQUENCE</scope>
    <source>
        <strain evidence="3">P08H-3</strain>
    </source>
</reference>
<proteinExistence type="predicted"/>
<dbReference type="InterPro" id="IPR013378">
    <property type="entry name" value="InlB-like_B-rpt"/>
</dbReference>
<sequence length="1983" mass="213224">MILGCDKLSDSLTNDLTDFWDDSSGISDDLVEGQPDNPSGTYAIMYYLNTGTDESIEPQNVKNDQPVMLRVLDESTVAPPGKKFVGWVTDKNYPSSIYFGKQEYDLSKHIQKDQDGKRQVVLYAYWINKNAFVVMYSRNSATSGDLPVLQTKEGGEDLILARNVGSLVREKYRFTGWNSNKDGQGTHYDEGGSYVKDSILPFLQLYAEWTPIFLYPVSYHANGADSGNVPDEQQKTSGESLTLSDNIGKLMKTGKVFVAWNTQSDGKGTSYREGDEYTQDGPIMLYAEWWIPIISADDFQKMRDNLAESFLLQNDIVLPDSFQPIGTGSMSFTGIFKGQGHSLSNLKLIQPNDEILGFFLQLENANISNLIFKKPEVQGKGSSTTTENNSAAAGIGVLAGFMRGSGIIKGVKVIDERVTKATVKATGRFAGLLIGRIEGDKNTPPIIENCELTGTVEGTYDVGGVLGFARNTKIKESKTAAKVKSVINAGGLVGNQDNGNISKSYVVGTVTGISYIGGLVGLQTDSSIDESYSISTVTGSGNGIGGLVGKQTDCSIRQSYVAGQVTGSVTAKGLVGLQSRGGVQQSYFASDITKQTIGIGGDNANGVTAYISTDLTGTDKFTDWNFSDSWRWMGFVPSFKTYKLSVLTLQICLTLFSACPNGNPNPNLDPNPRLNFGEVSTYMIIYNGNGADSGTAPQAQEKQSGKDLIIANNMAGKLKKRGKYFSGWNTDSKGKGDHYNAGSIYTEDKPLALYAEWDSAVTLEYDANRADSGTAPQGQEKRPGQELAIAGNSGVLKRTGYVFRGWNTQADSKGISYQAGAIYTEDKTITLYAEWWALIEYNANRADSGTAPQGQEKRPGQDLTIADNSGALVRAGYVFKGWNTQVDGKAISYQTGESYTEDKAITLYAEWWVLIEYAANGAASGTVPTAQEKKPGKDLTITGNMVGSFTKQGMYFAGWNTHFQGRGRHYAIGSTYTQDKPLILYVEWGIVIALKYDANGADSGIVPKDQEKQPEKDIIIADNSGTLKRTGYVFYGWNTQKNKRGTHYTPGKIYSEISFPPLTLYAEWYIPIKNKENLNKIRQNLNEDYILQNDIDLGRIPNFESIGSIQKPFKGVFNGAGHTIRNLQVIFLGVGERTGFFRFLRGAWICDLKFNHAIVEGKGGSGDPVFAFAGVGVLGGYAMDVTVKRVIIRNSHVLARLSFAGLLIGKADGCSIEECGVEGEVLGGGLAGGLLGGVNAGTIRRSYARGTVTSDVYAGGLIGGLLGSFLVEDSYASVIVGSGDYFGGLIGLCRGTLRNSYATGKVSILRARGSSIGGLVGQEDDGTIFSSYFDGASTGIIKGVGVAIGTGMPTRYRPSDLTGSDKFLGWDFTGINGKPAIWHWLGTGKWPILQWQYEMQQAPTAQHSTAQHSTAQHSTAQHSTAQHSTAQHSTAQHSTAIKVYHKFLLITSLIFGLAVFNACPENSPKSGNSNPASQGSSTYTITYNANKADSGTVPKTQEKQPGQGLTLAANSGILKRTGYVFKGWNTKADGTGTSYTAGAGYTEDKAITLYAEWWSLISYDANKADSGTVPKTQEKKAGQGLTLADNSGTLKRTGYVFYGWNTQADQRGTHYELGAQYSEVVSQTLYAEWGIPISTAADLEQIRKTLNEAYVLQQDIDLSSIANFEPIGKDSQTAFTGIFEGRGHTISKLTITRETEEYVGFFGCLKGWVYNVHFKQANVKGKGGSGNPGEPDSDKGVGVLAGYSLDSTIQRVTVQDSEVAATNNYAGLLIGATSAIGITSTTIEDCGVEGTVTAAGLFGAGGLVGLVVRGTLRRSYAKGEVTGNNGAGGLLGILTSNIVIEDCYADVRVKGSSDIGGLIGFQRGTLRKTYAVGKVTNTGTQTAQTAEIGGLVGRTGDISSIINHSYFDSSSTGQSKGVGVARVTVTVTITAYTTSDLTGSDKFPDWDFTGINGKPAIWHWLGTGKWPILQWQYEMQQAP</sequence>
<name>A0AAD9J0H4_9ANNE</name>
<organism evidence="3 4">
    <name type="scientific">Paralvinella palmiformis</name>
    <dbReference type="NCBI Taxonomy" id="53620"/>
    <lineage>
        <taxon>Eukaryota</taxon>
        <taxon>Metazoa</taxon>
        <taxon>Spiralia</taxon>
        <taxon>Lophotrochozoa</taxon>
        <taxon>Annelida</taxon>
        <taxon>Polychaeta</taxon>
        <taxon>Sedentaria</taxon>
        <taxon>Canalipalpata</taxon>
        <taxon>Terebellida</taxon>
        <taxon>Terebelliformia</taxon>
        <taxon>Alvinellidae</taxon>
        <taxon>Paralvinella</taxon>
    </lineage>
</organism>
<evidence type="ECO:0000313" key="4">
    <source>
        <dbReference type="Proteomes" id="UP001208570"/>
    </source>
</evidence>
<dbReference type="InterPro" id="IPR042229">
    <property type="entry name" value="Listeria/Bacterioides_rpt_sf"/>
</dbReference>
<keyword evidence="4" id="KW-1185">Reference proteome</keyword>
<comment type="caution">
    <text evidence="3">The sequence shown here is derived from an EMBL/GenBank/DDBJ whole genome shotgun (WGS) entry which is preliminary data.</text>
</comment>
<dbReference type="NCBIfam" id="TIGR02543">
    <property type="entry name" value="List_Bact_rpt"/>
    <property type="match status" value="1"/>
</dbReference>
<protein>
    <submittedName>
        <fullName evidence="3">Uncharacterized protein</fullName>
    </submittedName>
</protein>
<gene>
    <name evidence="3" type="ORF">LSH36_793g01275</name>
</gene>
<dbReference type="Gene3D" id="2.60.40.4270">
    <property type="entry name" value="Listeria-Bacteroides repeat domain"/>
    <property type="match status" value="8"/>
</dbReference>
<comment type="subcellular location">
    <subcellularLocation>
        <location evidence="1">Cell envelope</location>
    </subcellularLocation>
</comment>
<dbReference type="Pfam" id="PF09479">
    <property type="entry name" value="Flg_new"/>
    <property type="match status" value="9"/>
</dbReference>
<evidence type="ECO:0000313" key="3">
    <source>
        <dbReference type="EMBL" id="KAK2144033.1"/>
    </source>
</evidence>